<comment type="catalytic activity">
    <reaction evidence="1">
        <text>ATP + protein L-histidine = ADP + protein N-phospho-L-histidine.</text>
        <dbReference type="EC" id="2.7.13.3"/>
    </reaction>
</comment>
<gene>
    <name evidence="17" type="ORF">J5Y06_03335</name>
</gene>
<keyword evidence="11" id="KW-0067">ATP-binding</keyword>
<dbReference type="RefSeq" id="WP_209333673.1">
    <property type="nucleotide sequence ID" value="NZ_JAGIYY010000001.1"/>
</dbReference>
<evidence type="ECO:0000256" key="12">
    <source>
        <dbReference type="ARBA" id="ARBA00022989"/>
    </source>
</evidence>
<protein>
    <recommendedName>
        <fullName evidence="3">histidine kinase</fullName>
        <ecNumber evidence="3">2.7.13.3</ecNumber>
    </recommendedName>
</protein>
<evidence type="ECO:0000259" key="16">
    <source>
        <dbReference type="PROSITE" id="PS50885"/>
    </source>
</evidence>
<dbReference type="InterPro" id="IPR004358">
    <property type="entry name" value="Sig_transdc_His_kin-like_C"/>
</dbReference>
<keyword evidence="13" id="KW-0902">Two-component regulatory system</keyword>
<evidence type="ECO:0000259" key="15">
    <source>
        <dbReference type="PROSITE" id="PS50109"/>
    </source>
</evidence>
<dbReference type="PROSITE" id="PS50109">
    <property type="entry name" value="HIS_KIN"/>
    <property type="match status" value="1"/>
</dbReference>
<dbReference type="InterPro" id="IPR003661">
    <property type="entry name" value="HisK_dim/P_dom"/>
</dbReference>
<evidence type="ECO:0000256" key="14">
    <source>
        <dbReference type="ARBA" id="ARBA00023136"/>
    </source>
</evidence>
<dbReference type="CDD" id="cd00075">
    <property type="entry name" value="HATPase"/>
    <property type="match status" value="1"/>
</dbReference>
<dbReference type="Pfam" id="PF00512">
    <property type="entry name" value="HisKA"/>
    <property type="match status" value="1"/>
</dbReference>
<keyword evidence="6" id="KW-0597">Phosphoprotein</keyword>
<comment type="subcellular location">
    <subcellularLocation>
        <location evidence="2">Cell inner membrane</location>
        <topology evidence="2">Multi-pass membrane protein</topology>
    </subcellularLocation>
</comment>
<dbReference type="Pfam" id="PF00672">
    <property type="entry name" value="HAMP"/>
    <property type="match status" value="1"/>
</dbReference>
<dbReference type="PANTHER" id="PTHR44936">
    <property type="entry name" value="SENSOR PROTEIN CREC"/>
    <property type="match status" value="1"/>
</dbReference>
<dbReference type="SUPFAM" id="SSF47384">
    <property type="entry name" value="Homodimeric domain of signal transducing histidine kinase"/>
    <property type="match status" value="1"/>
</dbReference>
<dbReference type="EC" id="2.7.13.3" evidence="3"/>
<evidence type="ECO:0000256" key="3">
    <source>
        <dbReference type="ARBA" id="ARBA00012438"/>
    </source>
</evidence>
<dbReference type="InterPro" id="IPR003594">
    <property type="entry name" value="HATPase_dom"/>
</dbReference>
<keyword evidence="5" id="KW-0997">Cell inner membrane</keyword>
<feature type="domain" description="Histidine kinase" evidence="15">
    <location>
        <begin position="243"/>
        <end position="444"/>
    </location>
</feature>
<dbReference type="InterPro" id="IPR003660">
    <property type="entry name" value="HAMP_dom"/>
</dbReference>
<keyword evidence="7" id="KW-0808">Transferase</keyword>
<keyword evidence="4" id="KW-1003">Cell membrane</keyword>
<evidence type="ECO:0000256" key="9">
    <source>
        <dbReference type="ARBA" id="ARBA00022741"/>
    </source>
</evidence>
<dbReference type="PRINTS" id="PR00344">
    <property type="entry name" value="BCTRLSENSOR"/>
</dbReference>
<reference evidence="17" key="1">
    <citation type="submission" date="2021-03" db="EMBL/GenBank/DDBJ databases">
        <title>Genome sequencing and assembly of Tianweitania sediminis.</title>
        <authorList>
            <person name="Chhetri G."/>
        </authorList>
    </citation>
    <scope>NUCLEOTIDE SEQUENCE</scope>
    <source>
        <strain evidence="17">Z8</strain>
    </source>
</reference>
<evidence type="ECO:0000256" key="1">
    <source>
        <dbReference type="ARBA" id="ARBA00000085"/>
    </source>
</evidence>
<keyword evidence="8" id="KW-0812">Transmembrane</keyword>
<evidence type="ECO:0000256" key="10">
    <source>
        <dbReference type="ARBA" id="ARBA00022777"/>
    </source>
</evidence>
<evidence type="ECO:0000313" key="17">
    <source>
        <dbReference type="EMBL" id="MBP0437687.1"/>
    </source>
</evidence>
<proteinExistence type="predicted"/>
<dbReference type="Gene3D" id="1.10.287.130">
    <property type="match status" value="1"/>
</dbReference>
<organism evidence="17 18">
    <name type="scientific">Tianweitania sediminis</name>
    <dbReference type="NCBI Taxonomy" id="1502156"/>
    <lineage>
        <taxon>Bacteria</taxon>
        <taxon>Pseudomonadati</taxon>
        <taxon>Pseudomonadota</taxon>
        <taxon>Alphaproteobacteria</taxon>
        <taxon>Hyphomicrobiales</taxon>
        <taxon>Phyllobacteriaceae</taxon>
        <taxon>Tianweitania</taxon>
    </lineage>
</organism>
<dbReference type="PROSITE" id="PS50885">
    <property type="entry name" value="HAMP"/>
    <property type="match status" value="1"/>
</dbReference>
<feature type="domain" description="HAMP" evidence="16">
    <location>
        <begin position="182"/>
        <end position="235"/>
    </location>
</feature>
<dbReference type="SMART" id="SM00304">
    <property type="entry name" value="HAMP"/>
    <property type="match status" value="1"/>
</dbReference>
<evidence type="ECO:0000256" key="2">
    <source>
        <dbReference type="ARBA" id="ARBA00004429"/>
    </source>
</evidence>
<keyword evidence="14" id="KW-0472">Membrane</keyword>
<dbReference type="SUPFAM" id="SSF55874">
    <property type="entry name" value="ATPase domain of HSP90 chaperone/DNA topoisomerase II/histidine kinase"/>
    <property type="match status" value="1"/>
</dbReference>
<dbReference type="Gene3D" id="3.30.565.10">
    <property type="entry name" value="Histidine kinase-like ATPase, C-terminal domain"/>
    <property type="match status" value="1"/>
</dbReference>
<keyword evidence="9" id="KW-0547">Nucleotide-binding</keyword>
<evidence type="ECO:0000256" key="5">
    <source>
        <dbReference type="ARBA" id="ARBA00022519"/>
    </source>
</evidence>
<dbReference type="InterPro" id="IPR036097">
    <property type="entry name" value="HisK_dim/P_sf"/>
</dbReference>
<comment type="caution">
    <text evidence="17">The sequence shown here is derived from an EMBL/GenBank/DDBJ whole genome shotgun (WGS) entry which is preliminary data.</text>
</comment>
<evidence type="ECO:0000256" key="11">
    <source>
        <dbReference type="ARBA" id="ARBA00022840"/>
    </source>
</evidence>
<dbReference type="GO" id="GO:0000155">
    <property type="term" value="F:phosphorelay sensor kinase activity"/>
    <property type="evidence" value="ECO:0007669"/>
    <property type="project" value="InterPro"/>
</dbReference>
<dbReference type="Proteomes" id="UP000666240">
    <property type="component" value="Unassembled WGS sequence"/>
</dbReference>
<dbReference type="InterPro" id="IPR050980">
    <property type="entry name" value="2C_sensor_his_kinase"/>
</dbReference>
<evidence type="ECO:0000256" key="7">
    <source>
        <dbReference type="ARBA" id="ARBA00022679"/>
    </source>
</evidence>
<dbReference type="InterPro" id="IPR036890">
    <property type="entry name" value="HATPase_C_sf"/>
</dbReference>
<keyword evidence="12" id="KW-1133">Transmembrane helix</keyword>
<keyword evidence="10" id="KW-0418">Kinase</keyword>
<evidence type="ECO:0000256" key="8">
    <source>
        <dbReference type="ARBA" id="ARBA00022692"/>
    </source>
</evidence>
<dbReference type="AlphaFoldDB" id="A0A8J7QYP7"/>
<dbReference type="Pfam" id="PF02518">
    <property type="entry name" value="HATPase_c"/>
    <property type="match status" value="1"/>
</dbReference>
<dbReference type="InterPro" id="IPR005467">
    <property type="entry name" value="His_kinase_dom"/>
</dbReference>
<dbReference type="PANTHER" id="PTHR44936:SF5">
    <property type="entry name" value="SENSOR HISTIDINE KINASE ENVZ"/>
    <property type="match status" value="1"/>
</dbReference>
<dbReference type="GO" id="GO:0005524">
    <property type="term" value="F:ATP binding"/>
    <property type="evidence" value="ECO:0007669"/>
    <property type="project" value="UniProtKB-KW"/>
</dbReference>
<keyword evidence="18" id="KW-1185">Reference proteome</keyword>
<dbReference type="GO" id="GO:0005886">
    <property type="term" value="C:plasma membrane"/>
    <property type="evidence" value="ECO:0007669"/>
    <property type="project" value="UniProtKB-SubCell"/>
</dbReference>
<dbReference type="SMART" id="SM00388">
    <property type="entry name" value="HisKA"/>
    <property type="match status" value="1"/>
</dbReference>
<sequence length="463" mass="49925">MSKRFRGGSIRRQIAAVALGPIICLVVLSEISDWLLREDLESVSYARATASKIESVVDLVRASTAPGQKAAILDASSRTGLRVEEVGVAELQQSTPNIPSADLRHVVQENLPAGFPTSLRSETATGSLRDVLVVGIGEDQALAFLPAPPPPDAWISDQEVIIVLKLMILVLPVALLSLYAARVIASPLLEFARAAEALKIDEEPDRPFKESGAAEIRTLAKSLNDMRSRLRHMIDDRTRMLRAISHDLRTPLTRLRLRVERSTQPELKAAMLKDISSLSDMIDDTLTYLSKEMASETLVDADLPSLLATVCSDFSDLGFNVTYAGADRFTYRCKPRSLARAVANLVENSTKFAGNSLVELTVLANGAVRISVIDDGPGLRDTVRTLVLEPFFKADPARTPASRTGFGLGLSIVDDIVRAHGGTIELLNRVPHGLVAQIELPAAGDVANDAGSDASTRKVVRAG</sequence>
<dbReference type="EMBL" id="JAGIYY010000001">
    <property type="protein sequence ID" value="MBP0437687.1"/>
    <property type="molecule type" value="Genomic_DNA"/>
</dbReference>
<evidence type="ECO:0000256" key="6">
    <source>
        <dbReference type="ARBA" id="ARBA00022553"/>
    </source>
</evidence>
<dbReference type="CDD" id="cd00082">
    <property type="entry name" value="HisKA"/>
    <property type="match status" value="1"/>
</dbReference>
<accession>A0A8J7QYP7</accession>
<name>A0A8J7QYP7_9HYPH</name>
<dbReference type="SMART" id="SM00387">
    <property type="entry name" value="HATPase_c"/>
    <property type="match status" value="1"/>
</dbReference>
<evidence type="ECO:0000313" key="18">
    <source>
        <dbReference type="Proteomes" id="UP000666240"/>
    </source>
</evidence>
<evidence type="ECO:0000256" key="4">
    <source>
        <dbReference type="ARBA" id="ARBA00022475"/>
    </source>
</evidence>
<evidence type="ECO:0000256" key="13">
    <source>
        <dbReference type="ARBA" id="ARBA00023012"/>
    </source>
</evidence>